<keyword evidence="1" id="KW-1133">Transmembrane helix</keyword>
<name>A0ABM0GXK1_SACKO</name>
<evidence type="ECO:0000256" key="1">
    <source>
        <dbReference type="SAM" id="Phobius"/>
    </source>
</evidence>
<keyword evidence="2" id="KW-1185">Reference proteome</keyword>
<keyword evidence="1" id="KW-0812">Transmembrane</keyword>
<dbReference type="Proteomes" id="UP000694865">
    <property type="component" value="Unplaced"/>
</dbReference>
<protein>
    <submittedName>
        <fullName evidence="3">Uncharacterized protein LOC100370529</fullName>
    </submittedName>
</protein>
<accession>A0ABM0GXK1</accession>
<proteinExistence type="predicted"/>
<reference evidence="3" key="1">
    <citation type="submission" date="2025-08" db="UniProtKB">
        <authorList>
            <consortium name="RefSeq"/>
        </authorList>
    </citation>
    <scope>IDENTIFICATION</scope>
    <source>
        <tissue evidence="3">Testes</tissue>
    </source>
</reference>
<organism evidence="2 3">
    <name type="scientific">Saccoglossus kowalevskii</name>
    <name type="common">Acorn worm</name>
    <dbReference type="NCBI Taxonomy" id="10224"/>
    <lineage>
        <taxon>Eukaryota</taxon>
        <taxon>Metazoa</taxon>
        <taxon>Hemichordata</taxon>
        <taxon>Enteropneusta</taxon>
        <taxon>Harrimaniidae</taxon>
        <taxon>Saccoglossus</taxon>
    </lineage>
</organism>
<feature type="transmembrane region" description="Helical" evidence="1">
    <location>
        <begin position="61"/>
        <end position="84"/>
    </location>
</feature>
<evidence type="ECO:0000313" key="2">
    <source>
        <dbReference type="Proteomes" id="UP000694865"/>
    </source>
</evidence>
<sequence length="251" mass="27831">MTMCINLRYVWWWQFMATALFTNITLCLGQRISDTKGRNTESPEENIGNYLGIDLEKNNNLLILILSVAILLIFIITVLSVSICKRKGCFCHSMMQRTNVAVIQASGTRQGDSDLPPSYCHCVREGIIASSDSFIEGLWGTDCANYLPDYETVVADRSGATLQRNNSVSDVRSEISSSSVSLLIRETSGENEKSEQPCNLEIHVEGVDNVHGHVTIAVTDIDPYQHCACDATAENVTSHNSEELKYDVTNE</sequence>
<dbReference type="RefSeq" id="XP_002739573.1">
    <property type="nucleotide sequence ID" value="XM_002739527.2"/>
</dbReference>
<gene>
    <name evidence="3" type="primary">LOC100370529</name>
</gene>
<dbReference type="GeneID" id="100370529"/>
<keyword evidence="1" id="KW-0472">Membrane</keyword>
<evidence type="ECO:0000313" key="3">
    <source>
        <dbReference type="RefSeq" id="XP_002739573.1"/>
    </source>
</evidence>